<evidence type="ECO:0000256" key="3">
    <source>
        <dbReference type="ARBA" id="ARBA00011775"/>
    </source>
</evidence>
<feature type="compositionally biased region" description="Low complexity" evidence="12">
    <location>
        <begin position="222"/>
        <end position="234"/>
    </location>
</feature>
<reference evidence="14" key="1">
    <citation type="submission" date="2021-01" db="EMBL/GenBank/DDBJ databases">
        <authorList>
            <person name="Corre E."/>
            <person name="Pelletier E."/>
            <person name="Niang G."/>
            <person name="Scheremetjew M."/>
            <person name="Finn R."/>
            <person name="Kale V."/>
            <person name="Holt S."/>
            <person name="Cochrane G."/>
            <person name="Meng A."/>
            <person name="Brown T."/>
            <person name="Cohen L."/>
        </authorList>
    </citation>
    <scope>NUCLEOTIDE SEQUENCE</scope>
    <source>
        <strain evidence="14">CCMP1243</strain>
    </source>
</reference>
<evidence type="ECO:0000256" key="12">
    <source>
        <dbReference type="SAM" id="MobiDB-lite"/>
    </source>
</evidence>
<dbReference type="CDD" id="cd14830">
    <property type="entry name" value="Delta_COP_N"/>
    <property type="match status" value="1"/>
</dbReference>
<comment type="function">
    <text evidence="11">The coatomer is a cytosolic protein complex that binds to dilysine motifs and reversibly associates with Golgi non-clathrin-coated vesicles, which further mediate biosynthetic protein transport from the ER, via the Golgi up to the trans Golgi network.</text>
</comment>
<dbReference type="Gene3D" id="2.60.40.1170">
    <property type="entry name" value="Mu homology domain, subdomain B"/>
    <property type="match status" value="2"/>
</dbReference>
<comment type="subunit">
    <text evidence="3 11">Oligomeric complex that consists of at least the alpha, beta, beta', gamma, delta, epsilon and zeta subunits.</text>
</comment>
<evidence type="ECO:0000256" key="11">
    <source>
        <dbReference type="RuleBase" id="RU366052"/>
    </source>
</evidence>
<dbReference type="InterPro" id="IPR011012">
    <property type="entry name" value="Longin-like_dom_sf"/>
</dbReference>
<feature type="compositionally biased region" description="Polar residues" evidence="12">
    <location>
        <begin position="244"/>
        <end position="255"/>
    </location>
</feature>
<dbReference type="PANTHER" id="PTHR10121:SF0">
    <property type="entry name" value="COATOMER SUBUNIT DELTA"/>
    <property type="match status" value="1"/>
</dbReference>
<accession>A0A7S2RJQ4</accession>
<evidence type="ECO:0000256" key="10">
    <source>
        <dbReference type="ARBA" id="ARBA00023329"/>
    </source>
</evidence>
<evidence type="ECO:0000259" key="13">
    <source>
        <dbReference type="PROSITE" id="PS51072"/>
    </source>
</evidence>
<feature type="region of interest" description="Disordered" evidence="12">
    <location>
        <begin position="170"/>
        <end position="276"/>
    </location>
</feature>
<dbReference type="SUPFAM" id="SSF64356">
    <property type="entry name" value="SNARE-like"/>
    <property type="match status" value="1"/>
</dbReference>
<feature type="compositionally biased region" description="Basic and acidic residues" evidence="12">
    <location>
        <begin position="170"/>
        <end position="196"/>
    </location>
</feature>
<evidence type="ECO:0000256" key="5">
    <source>
        <dbReference type="ARBA" id="ARBA00022490"/>
    </source>
</evidence>
<proteinExistence type="inferred from homology"/>
<evidence type="ECO:0000256" key="6">
    <source>
        <dbReference type="ARBA" id="ARBA00022892"/>
    </source>
</evidence>
<gene>
    <name evidence="14" type="ORF">RMAR1173_LOCUS5273</name>
</gene>
<evidence type="ECO:0000256" key="9">
    <source>
        <dbReference type="ARBA" id="ARBA00023136"/>
    </source>
</evidence>
<dbReference type="Pfam" id="PF00928">
    <property type="entry name" value="Adap_comp_sub"/>
    <property type="match status" value="1"/>
</dbReference>
<comment type="similarity">
    <text evidence="2 11">Belongs to the adaptor complexes medium subunit family. Delta-COP subfamily.</text>
</comment>
<comment type="subcellular location">
    <subcellularLocation>
        <location evidence="11">Cytoplasm</location>
    </subcellularLocation>
    <subcellularLocation>
        <location evidence="1 11">Golgi apparatus membrane</location>
        <topology evidence="1 11">Peripheral membrane protein</topology>
        <orientation evidence="1 11">Cytoplasmic side</orientation>
    </subcellularLocation>
    <subcellularLocation>
        <location evidence="11">Cytoplasmic vesicle</location>
        <location evidence="11">COPI-coated vesicle membrane</location>
        <topology evidence="11">Peripheral membrane protein</topology>
        <orientation evidence="11">Cytoplasmic side</orientation>
    </subcellularLocation>
</comment>
<organism evidence="14">
    <name type="scientific">Rhizochromulina marina</name>
    <dbReference type="NCBI Taxonomy" id="1034831"/>
    <lineage>
        <taxon>Eukaryota</taxon>
        <taxon>Sar</taxon>
        <taxon>Stramenopiles</taxon>
        <taxon>Ochrophyta</taxon>
        <taxon>Dictyochophyceae</taxon>
        <taxon>Rhizochromulinales</taxon>
        <taxon>Rhizochromulina</taxon>
    </lineage>
</organism>
<evidence type="ECO:0000256" key="1">
    <source>
        <dbReference type="ARBA" id="ARBA00004255"/>
    </source>
</evidence>
<feature type="domain" description="MHD" evidence="13">
    <location>
        <begin position="318"/>
        <end position="558"/>
    </location>
</feature>
<dbReference type="PANTHER" id="PTHR10121">
    <property type="entry name" value="COATOMER SUBUNIT DELTA"/>
    <property type="match status" value="1"/>
</dbReference>
<evidence type="ECO:0000256" key="2">
    <source>
        <dbReference type="ARBA" id="ARBA00010516"/>
    </source>
</evidence>
<dbReference type="GO" id="GO:0006888">
    <property type="term" value="P:endoplasmic reticulum to Golgi vesicle-mediated transport"/>
    <property type="evidence" value="ECO:0007669"/>
    <property type="project" value="TreeGrafter"/>
</dbReference>
<dbReference type="GO" id="GO:0000139">
    <property type="term" value="C:Golgi membrane"/>
    <property type="evidence" value="ECO:0007669"/>
    <property type="project" value="UniProtKB-SubCell"/>
</dbReference>
<name>A0A7S2RJQ4_9STRA</name>
<keyword evidence="8 11" id="KW-0333">Golgi apparatus</keyword>
<dbReference type="GO" id="GO:0030126">
    <property type="term" value="C:COPI vesicle coat"/>
    <property type="evidence" value="ECO:0007669"/>
    <property type="project" value="UniProtKB-UniRule"/>
</dbReference>
<keyword evidence="7 11" id="KW-0653">Protein transport</keyword>
<dbReference type="PROSITE" id="PS51072">
    <property type="entry name" value="MHD"/>
    <property type="match status" value="1"/>
</dbReference>
<keyword evidence="5 11" id="KW-0963">Cytoplasm</keyword>
<keyword evidence="9 11" id="KW-0472">Membrane</keyword>
<dbReference type="SUPFAM" id="SSF49447">
    <property type="entry name" value="Second domain of Mu2 adaptin subunit (ap50) of ap2 adaptor"/>
    <property type="match status" value="1"/>
</dbReference>
<keyword evidence="4 11" id="KW-0813">Transport</keyword>
<sequence>MASARSVLRQPRGPSTSAMVVLSASVCTKNGKALVARQFVGMSRIRIEGLLAAFPKLVGSEAKNTQHTFIETDSVRYVYQPIENLFLLIITNKASNIVEDLETLRLLSKLVPETCGGLTEDKITDKMFDLIFAFDEVITTGGHRESITLQQIQVNVSMESHEEKLHKMIEQSKVSSAKEEADRKAKALQEQRRQDKLSGATSMSGIEGGSTGEDTFAERHMSSGGFSSAPPGSAMYADHAPLPSSASYGGVSSPTSRRDEPVLPKKGMQLGGGSKKQQLMDKLVTEDNLTPLPSAASTAASAAGSAAATVATPAVEVTHPINILLEEKITGALNREGAVESLETKGTMFLTSNTAEACRCQVIMTPAKNPLFAYQTNPKVDKKAYEQEHRIALKDASKGFPQGKGVGVLRWSAATQDDEHVPISINCWPEEDGADMNVNVEYSVDRPGLELHNVSIVIPLGTSASPNVLSVDSGTHRHNRSSEELVWEIELIDESNKSASLEFSVPQRSSDAFFPIQVRFASNQLSAGVDVANITDLEGKPIHFSLQKSAVAESYKVE</sequence>
<dbReference type="InterPro" id="IPR036168">
    <property type="entry name" value="AP2_Mu_C_sf"/>
</dbReference>
<evidence type="ECO:0000256" key="7">
    <source>
        <dbReference type="ARBA" id="ARBA00022927"/>
    </source>
</evidence>
<dbReference type="FunFam" id="3.30.450.60:FF:000003">
    <property type="entry name" value="Coatomer subunit delta"/>
    <property type="match status" value="1"/>
</dbReference>
<keyword evidence="6 11" id="KW-0931">ER-Golgi transport</keyword>
<dbReference type="GO" id="GO:0006890">
    <property type="term" value="P:retrograde vesicle-mediated transport, Golgi to endoplasmic reticulum"/>
    <property type="evidence" value="ECO:0007669"/>
    <property type="project" value="UniProtKB-UniRule"/>
</dbReference>
<dbReference type="GO" id="GO:0051645">
    <property type="term" value="P:Golgi localization"/>
    <property type="evidence" value="ECO:0007669"/>
    <property type="project" value="TreeGrafter"/>
</dbReference>
<dbReference type="AlphaFoldDB" id="A0A7S2RJQ4"/>
<evidence type="ECO:0000313" key="14">
    <source>
        <dbReference type="EMBL" id="CAD9673114.1"/>
    </source>
</evidence>
<dbReference type="Gene3D" id="3.30.450.60">
    <property type="match status" value="1"/>
</dbReference>
<evidence type="ECO:0000256" key="4">
    <source>
        <dbReference type="ARBA" id="ARBA00022448"/>
    </source>
</evidence>
<protein>
    <recommendedName>
        <fullName evidence="11">Coatomer subunit delta</fullName>
    </recommendedName>
</protein>
<keyword evidence="10" id="KW-0968">Cytoplasmic vesicle</keyword>
<dbReference type="InterPro" id="IPR028565">
    <property type="entry name" value="MHD"/>
</dbReference>
<dbReference type="InterPro" id="IPR027059">
    <property type="entry name" value="Coatomer_dsu"/>
</dbReference>
<dbReference type="EMBL" id="HBHJ01008166">
    <property type="protein sequence ID" value="CAD9673114.1"/>
    <property type="molecule type" value="Transcribed_RNA"/>
</dbReference>
<evidence type="ECO:0000256" key="8">
    <source>
        <dbReference type="ARBA" id="ARBA00023034"/>
    </source>
</evidence>
<dbReference type="CDD" id="cd09254">
    <property type="entry name" value="AP_delta-COPI_MHD"/>
    <property type="match status" value="1"/>
</dbReference>
<dbReference type="GO" id="GO:0015031">
    <property type="term" value="P:protein transport"/>
    <property type="evidence" value="ECO:0007669"/>
    <property type="project" value="UniProtKB-KW"/>
</dbReference>